<evidence type="ECO:0000256" key="3">
    <source>
        <dbReference type="ARBA" id="ARBA00023136"/>
    </source>
</evidence>
<keyword evidence="9" id="KW-1185">Reference proteome</keyword>
<evidence type="ECO:0000259" key="7">
    <source>
        <dbReference type="Pfam" id="PF06004"/>
    </source>
</evidence>
<keyword evidence="1" id="KW-1003">Cell membrane</keyword>
<keyword evidence="3" id="KW-0472">Membrane</keyword>
<feature type="chain" id="PRO_5042539261" evidence="6">
    <location>
        <begin position="21"/>
        <end position="77"/>
    </location>
</feature>
<keyword evidence="4" id="KW-0564">Palmitate</keyword>
<dbReference type="InterPro" id="IPR010305">
    <property type="entry name" value="YgdI/YgdR-like"/>
</dbReference>
<accession>A0AAJ3LT56</accession>
<evidence type="ECO:0000256" key="4">
    <source>
        <dbReference type="ARBA" id="ARBA00023139"/>
    </source>
</evidence>
<dbReference type="InterPro" id="IPR047807">
    <property type="entry name" value="YgdI/YgdR-like_SH3-like"/>
</dbReference>
<dbReference type="RefSeq" id="WP_064720442.1">
    <property type="nucleotide sequence ID" value="NZ_LXEV01000028.1"/>
</dbReference>
<keyword evidence="2 6" id="KW-0732">Signal</keyword>
<comment type="caution">
    <text evidence="8">The sequence shown here is derived from an EMBL/GenBank/DDBJ whole genome shotgun (WGS) entry which is preliminary data.</text>
</comment>
<evidence type="ECO:0000313" key="9">
    <source>
        <dbReference type="Proteomes" id="UP000078250"/>
    </source>
</evidence>
<dbReference type="EMBL" id="LXEV01000028">
    <property type="protein sequence ID" value="OAT46048.1"/>
    <property type="molecule type" value="Genomic_DNA"/>
</dbReference>
<name>A0AAJ3LT56_PROHU</name>
<feature type="signal peptide" evidence="6">
    <location>
        <begin position="1"/>
        <end position="20"/>
    </location>
</feature>
<evidence type="ECO:0000256" key="6">
    <source>
        <dbReference type="SAM" id="SignalP"/>
    </source>
</evidence>
<feature type="domain" description="Lipoprotein YgdI/YgdR-like SH3-like" evidence="7">
    <location>
        <begin position="28"/>
        <end position="74"/>
    </location>
</feature>
<dbReference type="AlphaFoldDB" id="A0AAJ3LT56"/>
<keyword evidence="5 8" id="KW-0449">Lipoprotein</keyword>
<dbReference type="NCBIfam" id="NF033216">
    <property type="entry name" value="lipo_YgdI_YgdR"/>
    <property type="match status" value="1"/>
</dbReference>
<dbReference type="Gene3D" id="2.30.30.100">
    <property type="match status" value="1"/>
</dbReference>
<dbReference type="Pfam" id="PF06004">
    <property type="entry name" value="DUF903"/>
    <property type="match status" value="1"/>
</dbReference>
<dbReference type="Proteomes" id="UP000078250">
    <property type="component" value="Unassembled WGS sequence"/>
</dbReference>
<protein>
    <submittedName>
        <fullName evidence="8">Outer membrane lipoprotein</fullName>
    </submittedName>
</protein>
<organism evidence="8 9">
    <name type="scientific">Proteus hauseri ATCC 700826</name>
    <dbReference type="NCBI Taxonomy" id="1354271"/>
    <lineage>
        <taxon>Bacteria</taxon>
        <taxon>Pseudomonadati</taxon>
        <taxon>Pseudomonadota</taxon>
        <taxon>Gammaproteobacteria</taxon>
        <taxon>Enterobacterales</taxon>
        <taxon>Morganellaceae</taxon>
        <taxon>Proteus</taxon>
    </lineage>
</organism>
<dbReference type="PANTHER" id="PTHR37011">
    <property type="entry name" value="POT FAMILY PEPTIDE TRANSPORT PROTEIN-RELATED"/>
    <property type="match status" value="1"/>
</dbReference>
<gene>
    <name evidence="8" type="ORF">M997_2503</name>
</gene>
<evidence type="ECO:0000256" key="5">
    <source>
        <dbReference type="ARBA" id="ARBA00023288"/>
    </source>
</evidence>
<sequence>MKFNSIISVVAISASLLLVAGCSSPQKIETVNGQTILTTDKVEINEATGLITYKDAETGKVQQINRDQIRRMVELDD</sequence>
<evidence type="ECO:0000256" key="1">
    <source>
        <dbReference type="ARBA" id="ARBA00022475"/>
    </source>
</evidence>
<dbReference type="PROSITE" id="PS51257">
    <property type="entry name" value="PROKAR_LIPOPROTEIN"/>
    <property type="match status" value="1"/>
</dbReference>
<evidence type="ECO:0000256" key="2">
    <source>
        <dbReference type="ARBA" id="ARBA00022729"/>
    </source>
</evidence>
<reference evidence="8 9" key="1">
    <citation type="submission" date="2016-04" db="EMBL/GenBank/DDBJ databases">
        <title>ATOL: Assembling a taxonomically balanced genome-scale reconstruction of the evolutionary history of the Enterobacteriaceae.</title>
        <authorList>
            <person name="Plunkett G.III."/>
            <person name="Neeno-Eckwall E.C."/>
            <person name="Glasner J.D."/>
            <person name="Perna N.T."/>
        </authorList>
    </citation>
    <scope>NUCLEOTIDE SEQUENCE [LARGE SCALE GENOMIC DNA]</scope>
    <source>
        <strain evidence="8 9">ATCC 700826</strain>
    </source>
</reference>
<dbReference type="SUPFAM" id="SSF50182">
    <property type="entry name" value="Sm-like ribonucleoproteins"/>
    <property type="match status" value="1"/>
</dbReference>
<dbReference type="InterPro" id="IPR010920">
    <property type="entry name" value="LSM_dom_sf"/>
</dbReference>
<evidence type="ECO:0000313" key="8">
    <source>
        <dbReference type="EMBL" id="OAT46048.1"/>
    </source>
</evidence>
<proteinExistence type="predicted"/>
<dbReference type="PANTHER" id="PTHR37011:SF2">
    <property type="entry name" value="LIPOPROTEIN"/>
    <property type="match status" value="1"/>
</dbReference>